<keyword evidence="4" id="KW-0175">Coiled coil</keyword>
<evidence type="ECO:0000256" key="2">
    <source>
        <dbReference type="ARBA" id="ARBA00029447"/>
    </source>
</evidence>
<dbReference type="PROSITE" id="PS50234">
    <property type="entry name" value="VWFA"/>
    <property type="match status" value="1"/>
</dbReference>
<dbReference type="SMART" id="SM00283">
    <property type="entry name" value="MA"/>
    <property type="match status" value="1"/>
</dbReference>
<dbReference type="InterPro" id="IPR024478">
    <property type="entry name" value="HlyB_4HB_MCP"/>
</dbReference>
<evidence type="ECO:0000313" key="9">
    <source>
        <dbReference type="EMBL" id="MFL0250193.1"/>
    </source>
</evidence>
<dbReference type="Pfam" id="PF00672">
    <property type="entry name" value="HAMP"/>
    <property type="match status" value="1"/>
</dbReference>
<organism evidence="9 10">
    <name type="scientific">Clostridium neuense</name>
    <dbReference type="NCBI Taxonomy" id="1728934"/>
    <lineage>
        <taxon>Bacteria</taxon>
        <taxon>Bacillati</taxon>
        <taxon>Bacillota</taxon>
        <taxon>Clostridia</taxon>
        <taxon>Eubacteriales</taxon>
        <taxon>Clostridiaceae</taxon>
        <taxon>Clostridium</taxon>
    </lineage>
</organism>
<protein>
    <submittedName>
        <fullName evidence="9">Methyl-accepting chemotaxis protein</fullName>
    </submittedName>
</protein>
<comment type="similarity">
    <text evidence="2">Belongs to the methyl-accepting chemotaxis (MCP) protein family.</text>
</comment>
<comment type="caution">
    <text evidence="9">The sequence shown here is derived from an EMBL/GenBank/DDBJ whole genome shotgun (WGS) entry which is preliminary data.</text>
</comment>
<proteinExistence type="inferred from homology"/>
<dbReference type="PRINTS" id="PR00260">
    <property type="entry name" value="CHEMTRNSDUCR"/>
</dbReference>
<dbReference type="InterPro" id="IPR004089">
    <property type="entry name" value="MCPsignal_dom"/>
</dbReference>
<dbReference type="EMBL" id="JBJIAA010000005">
    <property type="protein sequence ID" value="MFL0250193.1"/>
    <property type="molecule type" value="Genomic_DNA"/>
</dbReference>
<keyword evidence="10" id="KW-1185">Reference proteome</keyword>
<feature type="coiled-coil region" evidence="4">
    <location>
        <begin position="119"/>
        <end position="180"/>
    </location>
</feature>
<accession>A0ABW8TEQ2</accession>
<keyword evidence="5" id="KW-1133">Transmembrane helix</keyword>
<feature type="domain" description="VWFA" evidence="7">
    <location>
        <begin position="235"/>
        <end position="442"/>
    </location>
</feature>
<dbReference type="CDD" id="cd06225">
    <property type="entry name" value="HAMP"/>
    <property type="match status" value="1"/>
</dbReference>
<dbReference type="PROSITE" id="PS50111">
    <property type="entry name" value="CHEMOTAXIS_TRANSDUC_2"/>
    <property type="match status" value="1"/>
</dbReference>
<keyword evidence="3" id="KW-0807">Transducer</keyword>
<dbReference type="PROSITE" id="PS50885">
    <property type="entry name" value="HAMP"/>
    <property type="match status" value="1"/>
</dbReference>
<keyword evidence="1" id="KW-0145">Chemotaxis</keyword>
<dbReference type="Pfam" id="PF12729">
    <property type="entry name" value="4HB_MCP_1"/>
    <property type="match status" value="1"/>
</dbReference>
<dbReference type="Gene3D" id="6.10.340.10">
    <property type="match status" value="1"/>
</dbReference>
<dbReference type="InterPro" id="IPR004090">
    <property type="entry name" value="Chemotax_Me-accpt_rcpt"/>
</dbReference>
<sequence length="568" mass="62020">MNFFRNLKISVRLLVSFIIVALISAVIGTIGIINIDNLNKADIQMYEKNVQPLDQLVTMAYDFGAIRSRVKDVLLSSKLEDIKKYKTEVDSYSTNFDRELNEFYKNLLTQAGKTATDELKSSKEKFMDAAQQVMELKENRKDQEAMVMTYSTLRTAQDNVEKALKKISTLKSQNAKLTSENNDKTASTNRMITLVFMVVGIILAMILGVIISQSISKPIKKLIKEADEIAVGNLDVNINLGSKDEIGALARSFQTMANKLNEVLNNINVSSNQVAIGSKQVSDSSIALSQGAAEQASSVEELTSSIEEISSQTKLNADNAKEADELSSSVKENAENGNEQMQQMLVSMEEINASSGNISKIIKVIDDIAFQTNILALNAAVEAARAGQHGKGFAVVAEEVRNLAARSASAAKETTEMIENSIKKVESGTKIANETAQALDEIVTGIAKVSEFINQISVASTEQSSALQQINQGVIQVSQVVQENSATSEQSAAASEELAEQAKFLQEQVLQFKLKKLDVFSEKHSEKDINPEVLNMLKAMNKNNGAAKEAAVSKTDSIDLSDREFGKY</sequence>
<gene>
    <name evidence="9" type="ORF">ACJDT4_07135</name>
</gene>
<dbReference type="InterPro" id="IPR002035">
    <property type="entry name" value="VWF_A"/>
</dbReference>
<evidence type="ECO:0000259" key="7">
    <source>
        <dbReference type="PROSITE" id="PS50234"/>
    </source>
</evidence>
<dbReference type="RefSeq" id="WP_406786859.1">
    <property type="nucleotide sequence ID" value="NZ_JBJIAA010000005.1"/>
</dbReference>
<feature type="transmembrane region" description="Helical" evidence="5">
    <location>
        <begin position="191"/>
        <end position="211"/>
    </location>
</feature>
<reference evidence="9 10" key="1">
    <citation type="submission" date="2024-11" db="EMBL/GenBank/DDBJ databases">
        <authorList>
            <person name="Heng Y.C."/>
            <person name="Lim A.C.H."/>
            <person name="Lee J.K.Y."/>
            <person name="Kittelmann S."/>
        </authorList>
    </citation>
    <scope>NUCLEOTIDE SEQUENCE [LARGE SCALE GENOMIC DNA]</scope>
    <source>
        <strain evidence="9 10">WILCCON 0114</strain>
    </source>
</reference>
<name>A0ABW8TEQ2_9CLOT</name>
<evidence type="ECO:0000256" key="4">
    <source>
        <dbReference type="SAM" id="Coils"/>
    </source>
</evidence>
<dbReference type="Pfam" id="PF00015">
    <property type="entry name" value="MCPsignal"/>
    <property type="match status" value="1"/>
</dbReference>
<dbReference type="Gene3D" id="1.10.287.950">
    <property type="entry name" value="Methyl-accepting chemotaxis protein"/>
    <property type="match status" value="1"/>
</dbReference>
<dbReference type="InterPro" id="IPR003660">
    <property type="entry name" value="HAMP_dom"/>
</dbReference>
<dbReference type="PANTHER" id="PTHR43531:SF11">
    <property type="entry name" value="METHYL-ACCEPTING CHEMOTAXIS PROTEIN 3"/>
    <property type="match status" value="1"/>
</dbReference>
<keyword evidence="5" id="KW-0472">Membrane</keyword>
<dbReference type="CDD" id="cd11386">
    <property type="entry name" value="MCP_signal"/>
    <property type="match status" value="1"/>
</dbReference>
<evidence type="ECO:0000313" key="10">
    <source>
        <dbReference type="Proteomes" id="UP001623592"/>
    </source>
</evidence>
<feature type="domain" description="HAMP" evidence="8">
    <location>
        <begin position="213"/>
        <end position="265"/>
    </location>
</feature>
<evidence type="ECO:0000259" key="8">
    <source>
        <dbReference type="PROSITE" id="PS50885"/>
    </source>
</evidence>
<dbReference type="PANTHER" id="PTHR43531">
    <property type="entry name" value="PROTEIN ICFG"/>
    <property type="match status" value="1"/>
</dbReference>
<feature type="domain" description="Methyl-accepting transducer" evidence="6">
    <location>
        <begin position="270"/>
        <end position="499"/>
    </location>
</feature>
<evidence type="ECO:0000256" key="1">
    <source>
        <dbReference type="ARBA" id="ARBA00022500"/>
    </source>
</evidence>
<evidence type="ECO:0000256" key="3">
    <source>
        <dbReference type="PROSITE-ProRule" id="PRU00284"/>
    </source>
</evidence>
<dbReference type="SMART" id="SM00304">
    <property type="entry name" value="HAMP"/>
    <property type="match status" value="1"/>
</dbReference>
<feature type="transmembrane region" description="Helical" evidence="5">
    <location>
        <begin position="12"/>
        <end position="35"/>
    </location>
</feature>
<dbReference type="InterPro" id="IPR051310">
    <property type="entry name" value="MCP_chemotaxis"/>
</dbReference>
<dbReference type="Proteomes" id="UP001623592">
    <property type="component" value="Unassembled WGS sequence"/>
</dbReference>
<evidence type="ECO:0000256" key="5">
    <source>
        <dbReference type="SAM" id="Phobius"/>
    </source>
</evidence>
<evidence type="ECO:0000259" key="6">
    <source>
        <dbReference type="PROSITE" id="PS50111"/>
    </source>
</evidence>
<dbReference type="SUPFAM" id="SSF58104">
    <property type="entry name" value="Methyl-accepting chemotaxis protein (MCP) signaling domain"/>
    <property type="match status" value="1"/>
</dbReference>
<keyword evidence="5" id="KW-0812">Transmembrane</keyword>